<evidence type="ECO:0000259" key="2">
    <source>
        <dbReference type="PROSITE" id="PS50263"/>
    </source>
</evidence>
<dbReference type="SMR" id="A0A194W448"/>
<name>A0A194W448_CYTMA</name>
<dbReference type="GO" id="GO:0008418">
    <property type="term" value="F:protein-N-terminal asparagine amidohydrolase activity"/>
    <property type="evidence" value="ECO:0007669"/>
    <property type="project" value="InterPro"/>
</dbReference>
<evidence type="ECO:0000313" key="3">
    <source>
        <dbReference type="EMBL" id="KUI71042.1"/>
    </source>
</evidence>
<feature type="compositionally biased region" description="Polar residues" evidence="1">
    <location>
        <begin position="848"/>
        <end position="861"/>
    </location>
</feature>
<organism evidence="3 4">
    <name type="scientific">Cytospora mali</name>
    <name type="common">Apple Valsa canker fungus</name>
    <name type="synonym">Valsa mali</name>
    <dbReference type="NCBI Taxonomy" id="578113"/>
    <lineage>
        <taxon>Eukaryota</taxon>
        <taxon>Fungi</taxon>
        <taxon>Dikarya</taxon>
        <taxon>Ascomycota</taxon>
        <taxon>Pezizomycotina</taxon>
        <taxon>Sordariomycetes</taxon>
        <taxon>Sordariomycetidae</taxon>
        <taxon>Diaporthales</taxon>
        <taxon>Cytosporaceae</taxon>
        <taxon>Cytospora</taxon>
    </lineage>
</organism>
<feature type="compositionally biased region" description="Basic and acidic residues" evidence="1">
    <location>
        <begin position="810"/>
        <end position="824"/>
    </location>
</feature>
<dbReference type="Gene3D" id="3.60.110.10">
    <property type="entry name" value="Carbon-nitrogen hydrolase"/>
    <property type="match status" value="1"/>
</dbReference>
<dbReference type="GO" id="GO:0030163">
    <property type="term" value="P:protein catabolic process"/>
    <property type="evidence" value="ECO:0007669"/>
    <property type="project" value="TreeGrafter"/>
</dbReference>
<proteinExistence type="predicted"/>
<feature type="domain" description="CN hydrolase" evidence="2">
    <location>
        <begin position="1"/>
        <end position="283"/>
    </location>
</feature>
<dbReference type="InterPro" id="IPR003010">
    <property type="entry name" value="C-N_Hydrolase"/>
</dbReference>
<dbReference type="PANTHER" id="PTHR11750">
    <property type="entry name" value="PROTEIN N-TERMINAL AMIDASE"/>
    <property type="match status" value="1"/>
</dbReference>
<feature type="compositionally biased region" description="Basic and acidic residues" evidence="1">
    <location>
        <begin position="416"/>
        <end position="428"/>
    </location>
</feature>
<dbReference type="InterPro" id="IPR036526">
    <property type="entry name" value="C-N_Hydrolase_sf"/>
</dbReference>
<dbReference type="CDD" id="cd07566">
    <property type="entry name" value="ScNTA1_like"/>
    <property type="match status" value="1"/>
</dbReference>
<feature type="compositionally biased region" description="Basic and acidic residues" evidence="1">
    <location>
        <begin position="540"/>
        <end position="549"/>
    </location>
</feature>
<dbReference type="PROSITE" id="PS50263">
    <property type="entry name" value="CN_HYDROLASE"/>
    <property type="match status" value="1"/>
</dbReference>
<feature type="compositionally biased region" description="Basic and acidic residues" evidence="1">
    <location>
        <begin position="575"/>
        <end position="588"/>
    </location>
</feature>
<evidence type="ECO:0000313" key="4">
    <source>
        <dbReference type="Proteomes" id="UP000078559"/>
    </source>
</evidence>
<feature type="compositionally biased region" description="Pro residues" evidence="1">
    <location>
        <begin position="378"/>
        <end position="387"/>
    </location>
</feature>
<dbReference type="Pfam" id="PF00795">
    <property type="entry name" value="CN_hydrolase"/>
    <property type="match status" value="1"/>
</dbReference>
<feature type="compositionally biased region" description="Basic and acidic residues" evidence="1">
    <location>
        <begin position="657"/>
        <end position="669"/>
    </location>
</feature>
<gene>
    <name evidence="3" type="ORF">VM1G_07207</name>
</gene>
<feature type="compositionally biased region" description="Low complexity" evidence="1">
    <location>
        <begin position="486"/>
        <end position="500"/>
    </location>
</feature>
<dbReference type="EMBL" id="CM003104">
    <property type="protein sequence ID" value="KUI71042.1"/>
    <property type="molecule type" value="Genomic_DNA"/>
</dbReference>
<dbReference type="SUPFAM" id="SSF56317">
    <property type="entry name" value="Carbon-nitrogen hydrolase"/>
    <property type="match status" value="1"/>
</dbReference>
<dbReference type="PANTHER" id="PTHR11750:SF26">
    <property type="entry name" value="PROTEIN N-TERMINAL AMIDASE"/>
    <property type="match status" value="1"/>
</dbReference>
<feature type="region of interest" description="Disordered" evidence="1">
    <location>
        <begin position="785"/>
        <end position="908"/>
    </location>
</feature>
<feature type="compositionally biased region" description="Polar residues" evidence="1">
    <location>
        <begin position="530"/>
        <end position="539"/>
    </location>
</feature>
<evidence type="ECO:0000256" key="1">
    <source>
        <dbReference type="SAM" id="MobiDB-lite"/>
    </source>
</evidence>
<feature type="region of interest" description="Disordered" evidence="1">
    <location>
        <begin position="705"/>
        <end position="770"/>
    </location>
</feature>
<feature type="compositionally biased region" description="Polar residues" evidence="1">
    <location>
        <begin position="330"/>
        <end position="343"/>
    </location>
</feature>
<dbReference type="AlphaFoldDB" id="A0A194W448"/>
<protein>
    <submittedName>
        <fullName evidence="3">Protein N-terminal amidase</fullName>
    </submittedName>
</protein>
<reference evidence="3" key="1">
    <citation type="submission" date="2014-12" db="EMBL/GenBank/DDBJ databases">
        <title>Genome Sequence of Valsa Canker Pathogens Uncovers a Specific Adaption of Colonization on Woody Bark.</title>
        <authorList>
            <person name="Yin Z."/>
            <person name="Liu H."/>
            <person name="Gao X."/>
            <person name="Li Z."/>
            <person name="Song N."/>
            <person name="Ke X."/>
            <person name="Dai Q."/>
            <person name="Wu Y."/>
            <person name="Sun Y."/>
            <person name="Xu J.-R."/>
            <person name="Kang Z.K."/>
            <person name="Wang L."/>
            <person name="Huang L."/>
        </authorList>
    </citation>
    <scope>NUCLEOTIDE SEQUENCE [LARGE SCALE GENOMIC DNA]</scope>
    <source>
        <strain evidence="3">03-8</strain>
    </source>
</reference>
<feature type="compositionally biased region" description="Basic and acidic residues" evidence="1">
    <location>
        <begin position="600"/>
        <end position="615"/>
    </location>
</feature>
<feature type="compositionally biased region" description="Basic and acidic residues" evidence="1">
    <location>
        <begin position="705"/>
        <end position="718"/>
    </location>
</feature>
<feature type="compositionally biased region" description="Basic and acidic residues" evidence="1">
    <location>
        <begin position="472"/>
        <end position="483"/>
    </location>
</feature>
<dbReference type="OrthoDB" id="201515at2759"/>
<dbReference type="GO" id="GO:0070773">
    <property type="term" value="F:protein-N-terminal glutamine amidohydrolase activity"/>
    <property type="evidence" value="ECO:0007669"/>
    <property type="project" value="InterPro"/>
</dbReference>
<feature type="region of interest" description="Disordered" evidence="1">
    <location>
        <begin position="296"/>
        <end position="669"/>
    </location>
</feature>
<dbReference type="InterPro" id="IPR039703">
    <property type="entry name" value="Nta1"/>
</dbReference>
<dbReference type="Proteomes" id="UP000078559">
    <property type="component" value="Chromosome 7"/>
</dbReference>
<feature type="compositionally biased region" description="Low complexity" evidence="1">
    <location>
        <begin position="429"/>
        <end position="442"/>
    </location>
</feature>
<keyword evidence="4" id="KW-1185">Reference proteome</keyword>
<accession>A0A194W448</accession>
<sequence length="951" mass="104016">MRIGCLQFAPRVGDIDNNLNRADSVLAKTNPDDLDTLDLLVLPELAFTGYNFKSLQQISPYLEPSGSGISSLWARTTALKYNTNVVVGYPERVDVSTIWPTGPEYYNSAIVVNGDGETIANYRKSFLYSVDESWALEGKDGFFHGHIGGLGQTAMGICMDLNPYRFETPWHSFEFAFHILEVRAHLVIVTMAWLTREDKSHFSSMPAEPDMESLTYWIQRLEPVIRAEDDEEVIVVFCNRTGSEDDAVYAGTSAVVGIKEGEVHVYGLLGRGSKEVLVADTERPIAKLVLRPETETTVKSPHFGEAKPYGAVKTKGAKPEDAEPAPCPPQASSRKGPTTSSKAVSRKGRSVPRLEIPEQRHRTIPTSHGTPIEESPSVPTPTAPSPTPLSARPKLAIPDARLSRKKHKDTPITRYSDLEHPTEKDFRHPSQTLLETTTQTPLSSPPRNPSLPASQAYPESPSVASLLVQQSSRDHPLPTDARKSKGLSSQRSEGSSSRSTRSGRKSQENEKPVPARPATTENYTPVRPASSKSRNTSRSGRYEQHKPEAEEPDIDAMAEGRQTLRWKSQSAMAQQRDRTKTPEDERPKSPKSRNASRSGRPSDIDFSFMERDLHSSRSFNPRDASDGGLGGNILWPRDIPARDQRLVNGSATQPIPDTHHHSISHLDRAASRVEDVLNFPQSPNTQAEPVDSRTALWSEISKIVGEHMGRPDSQEVTRGRQRNPSAAPDQPSQGSREALTNVRGASSQTRPESGGIRSVREPSMGAPADPDDEIVAEIIFRRPGYSAHASRSNSRGTAGTPDQRVGRSSSRKDSFRPNPDDHPVQRKSTPLQLGNDGSKPLGAKTTGKEGNSAPSPPLTRQLTREDLGEASPPGLAGSSIHTLSSGKPSPPTPSLRAFEPTTPKAMMIPQEDGSLLSTASDSLSHPIFESTNALTSEQTVVQLERPRSSVW</sequence>